<keyword evidence="4 7" id="KW-1133">Transmembrane helix</keyword>
<evidence type="ECO:0000313" key="9">
    <source>
        <dbReference type="Proteomes" id="UP001501638"/>
    </source>
</evidence>
<dbReference type="PANTHER" id="PTHR11819:SF195">
    <property type="entry name" value="SODIUM_GLUCOSE COTRANSPORTER 4"/>
    <property type="match status" value="1"/>
</dbReference>
<evidence type="ECO:0000256" key="7">
    <source>
        <dbReference type="SAM" id="Phobius"/>
    </source>
</evidence>
<dbReference type="Gene3D" id="1.20.1730.10">
    <property type="entry name" value="Sodium/glucose cotransporter"/>
    <property type="match status" value="1"/>
</dbReference>
<protein>
    <submittedName>
        <fullName evidence="8">Sodium:solute symporter family protein</fullName>
    </submittedName>
</protein>
<comment type="caution">
    <text evidence="8">The sequence shown here is derived from an EMBL/GenBank/DDBJ whole genome shotgun (WGS) entry which is preliminary data.</text>
</comment>
<evidence type="ECO:0000256" key="1">
    <source>
        <dbReference type="ARBA" id="ARBA00004141"/>
    </source>
</evidence>
<dbReference type="InterPro" id="IPR001734">
    <property type="entry name" value="Na/solute_symporter"/>
</dbReference>
<feature type="transmembrane region" description="Helical" evidence="7">
    <location>
        <begin position="191"/>
        <end position="209"/>
    </location>
</feature>
<feature type="transmembrane region" description="Helical" evidence="7">
    <location>
        <begin position="88"/>
        <end position="109"/>
    </location>
</feature>
<comment type="subcellular location">
    <subcellularLocation>
        <location evidence="1">Membrane</location>
        <topology evidence="1">Multi-pass membrane protein</topology>
    </subcellularLocation>
</comment>
<keyword evidence="5 7" id="KW-0472">Membrane</keyword>
<feature type="transmembrane region" description="Helical" evidence="7">
    <location>
        <begin position="55"/>
        <end position="76"/>
    </location>
</feature>
<dbReference type="Proteomes" id="UP001501638">
    <property type="component" value="Unassembled WGS sequence"/>
</dbReference>
<feature type="transmembrane region" description="Helical" evidence="7">
    <location>
        <begin position="288"/>
        <end position="312"/>
    </location>
</feature>
<feature type="transmembrane region" description="Helical" evidence="7">
    <location>
        <begin position="247"/>
        <end position="267"/>
    </location>
</feature>
<reference evidence="9" key="1">
    <citation type="journal article" date="2019" name="Int. J. Syst. Evol. Microbiol.">
        <title>The Global Catalogue of Microorganisms (GCM) 10K type strain sequencing project: providing services to taxonomists for standard genome sequencing and annotation.</title>
        <authorList>
            <consortium name="The Broad Institute Genomics Platform"/>
            <consortium name="The Broad Institute Genome Sequencing Center for Infectious Disease"/>
            <person name="Wu L."/>
            <person name="Ma J."/>
        </authorList>
    </citation>
    <scope>NUCLEOTIDE SEQUENCE [LARGE SCALE GENOMIC DNA]</scope>
    <source>
        <strain evidence="9">JCM 6305</strain>
    </source>
</reference>
<feature type="transmembrane region" description="Helical" evidence="7">
    <location>
        <begin position="340"/>
        <end position="363"/>
    </location>
</feature>
<proteinExistence type="inferred from homology"/>
<evidence type="ECO:0000256" key="2">
    <source>
        <dbReference type="ARBA" id="ARBA00006434"/>
    </source>
</evidence>
<keyword evidence="9" id="KW-1185">Reference proteome</keyword>
<organism evidence="8 9">
    <name type="scientific">Streptomyces macrosporus</name>
    <dbReference type="NCBI Taxonomy" id="44032"/>
    <lineage>
        <taxon>Bacteria</taxon>
        <taxon>Bacillati</taxon>
        <taxon>Actinomycetota</taxon>
        <taxon>Actinomycetes</taxon>
        <taxon>Kitasatosporales</taxon>
        <taxon>Streptomycetaceae</taxon>
        <taxon>Streptomyces</taxon>
    </lineage>
</organism>
<feature type="transmembrane region" description="Helical" evidence="7">
    <location>
        <begin position="384"/>
        <end position="410"/>
    </location>
</feature>
<evidence type="ECO:0000256" key="4">
    <source>
        <dbReference type="ARBA" id="ARBA00022989"/>
    </source>
</evidence>
<feature type="transmembrane region" description="Helical" evidence="7">
    <location>
        <begin position="445"/>
        <end position="465"/>
    </location>
</feature>
<comment type="similarity">
    <text evidence="2 6">Belongs to the sodium:solute symporter (SSF) (TC 2.A.21) family.</text>
</comment>
<gene>
    <name evidence="8" type="ORF">GCM10010405_45470</name>
</gene>
<feature type="transmembrane region" description="Helical" evidence="7">
    <location>
        <begin position="477"/>
        <end position="497"/>
    </location>
</feature>
<feature type="transmembrane region" description="Helical" evidence="7">
    <location>
        <begin position="537"/>
        <end position="554"/>
    </location>
</feature>
<feature type="transmembrane region" description="Helical" evidence="7">
    <location>
        <begin position="161"/>
        <end position="179"/>
    </location>
</feature>
<evidence type="ECO:0000256" key="5">
    <source>
        <dbReference type="ARBA" id="ARBA00023136"/>
    </source>
</evidence>
<keyword evidence="3 7" id="KW-0812">Transmembrane</keyword>
<dbReference type="PANTHER" id="PTHR11819">
    <property type="entry name" value="SOLUTE CARRIER FAMILY 5"/>
    <property type="match status" value="1"/>
</dbReference>
<dbReference type="NCBIfam" id="TIGR00813">
    <property type="entry name" value="sss"/>
    <property type="match status" value="1"/>
</dbReference>
<feature type="transmembrane region" description="Helical" evidence="7">
    <location>
        <begin position="15"/>
        <end position="35"/>
    </location>
</feature>
<dbReference type="EMBL" id="BAAASZ010000031">
    <property type="protein sequence ID" value="GAA2456370.1"/>
    <property type="molecule type" value="Genomic_DNA"/>
</dbReference>
<evidence type="ECO:0000256" key="3">
    <source>
        <dbReference type="ARBA" id="ARBA00022692"/>
    </source>
</evidence>
<dbReference type="PROSITE" id="PS50283">
    <property type="entry name" value="NA_SOLUT_SYMP_3"/>
    <property type="match status" value="1"/>
</dbReference>
<dbReference type="Pfam" id="PF00474">
    <property type="entry name" value="SSF"/>
    <property type="match status" value="1"/>
</dbReference>
<feature type="transmembrane region" description="Helical" evidence="7">
    <location>
        <begin position="130"/>
        <end position="155"/>
    </location>
</feature>
<evidence type="ECO:0000313" key="8">
    <source>
        <dbReference type="EMBL" id="GAA2456370.1"/>
    </source>
</evidence>
<dbReference type="CDD" id="cd11478">
    <property type="entry name" value="SLC5sbd_u2"/>
    <property type="match status" value="1"/>
</dbReference>
<dbReference type="InterPro" id="IPR038377">
    <property type="entry name" value="Na/Glc_symporter_sf"/>
</dbReference>
<feature type="transmembrane region" description="Helical" evidence="7">
    <location>
        <begin position="416"/>
        <end position="438"/>
    </location>
</feature>
<accession>A0ABP5XLJ1</accession>
<name>A0ABP5XLJ1_9ACTN</name>
<dbReference type="RefSeq" id="WP_344326499.1">
    <property type="nucleotide sequence ID" value="NZ_BAAASZ010000031.1"/>
</dbReference>
<sequence length="556" mass="59823">MPYQLAQDLRLPTNALDYAILAIYFLVVLGVGFAARRSVKTSLDFFLSGRSLPAWVTGLAFVAANLGALEILGMAANGAQYGVYTVHWYWVGAIPAMVFLGLVMMPFYYGSRVRSVPEFLLHRFGPSSHLLSAILFSAASVLIAGVNLYALAIVLEALLGWPQWVSIVIAGLFVLLYITLGGLSSAIYNEVVQFFVILAGLIPLTVIGLKRVGGWDGLYDSLTGAKGENFMTAWGGTGIGSDNPLGANWLTIVLGLGFALSFGYWTTNFAEVQRALSAKNLSAGQRTPLIAAFPKIFIPAIVVLPGLIALVVEPNIGRGDGLQYNDAIPLLMRDLLPNGVLGVAVTGLLAAFMAGMAANVSSFNTVFTHDIWRGYLVKDRPDGYYVVTARVVTAVGVVLGMGTAFIAATFSNIMNYLQTLFSFFNVPLFTVFIIGMFWKRMTPAAGFWGLLAGTVAAMINYFWFYRGGVVDIPSDQGANFVSAIIAFVVGALVVVIVTPLTRPRPVEQLAGLVYGTRSPGLEELPEPGDEVWYRKPALLGWGAIILAALCYVPFSF</sequence>
<evidence type="ECO:0000256" key="6">
    <source>
        <dbReference type="RuleBase" id="RU362091"/>
    </source>
</evidence>